<evidence type="ECO:0000313" key="2">
    <source>
        <dbReference type="Proteomes" id="UP001157006"/>
    </source>
</evidence>
<proteinExistence type="predicted"/>
<evidence type="ECO:0000313" key="1">
    <source>
        <dbReference type="EMBL" id="CAI8607762.1"/>
    </source>
</evidence>
<sequence>MIFEFCGITDIEYIQKWSYLALFVASTKEIVEGKHILHIINIDMDWAAVLDANVRDVYDISDDECNEIDEKMKKGRGVFPNRQEIEIYVETHTRKDGSIVNEKTAKLIVKIKS</sequence>
<keyword evidence="2" id="KW-1185">Reference proteome</keyword>
<accession>A0AAV1AC06</accession>
<organism evidence="1 2">
    <name type="scientific">Vicia faba</name>
    <name type="common">Broad bean</name>
    <name type="synonym">Faba vulgaris</name>
    <dbReference type="NCBI Taxonomy" id="3906"/>
    <lineage>
        <taxon>Eukaryota</taxon>
        <taxon>Viridiplantae</taxon>
        <taxon>Streptophyta</taxon>
        <taxon>Embryophyta</taxon>
        <taxon>Tracheophyta</taxon>
        <taxon>Spermatophyta</taxon>
        <taxon>Magnoliopsida</taxon>
        <taxon>eudicotyledons</taxon>
        <taxon>Gunneridae</taxon>
        <taxon>Pentapetalae</taxon>
        <taxon>rosids</taxon>
        <taxon>fabids</taxon>
        <taxon>Fabales</taxon>
        <taxon>Fabaceae</taxon>
        <taxon>Papilionoideae</taxon>
        <taxon>50 kb inversion clade</taxon>
        <taxon>NPAAA clade</taxon>
        <taxon>Hologalegina</taxon>
        <taxon>IRL clade</taxon>
        <taxon>Fabeae</taxon>
        <taxon>Vicia</taxon>
    </lineage>
</organism>
<protein>
    <submittedName>
        <fullName evidence="1">Uncharacterized protein</fullName>
    </submittedName>
</protein>
<gene>
    <name evidence="1" type="ORF">VFH_IV053320</name>
</gene>
<dbReference type="Proteomes" id="UP001157006">
    <property type="component" value="Chromosome 4"/>
</dbReference>
<reference evidence="1 2" key="1">
    <citation type="submission" date="2023-01" db="EMBL/GenBank/DDBJ databases">
        <authorList>
            <person name="Kreplak J."/>
        </authorList>
    </citation>
    <scope>NUCLEOTIDE SEQUENCE [LARGE SCALE GENOMIC DNA]</scope>
</reference>
<dbReference type="EMBL" id="OX451739">
    <property type="protein sequence ID" value="CAI8607762.1"/>
    <property type="molecule type" value="Genomic_DNA"/>
</dbReference>
<dbReference type="AlphaFoldDB" id="A0AAV1AC06"/>
<name>A0AAV1AC06_VICFA</name>